<feature type="compositionally biased region" description="Low complexity" evidence="1">
    <location>
        <begin position="95"/>
        <end position="104"/>
    </location>
</feature>
<accession>A0A0N4TEG8</accession>
<feature type="compositionally biased region" description="Basic and acidic residues" evidence="1">
    <location>
        <begin position="80"/>
        <end position="94"/>
    </location>
</feature>
<organism evidence="4">
    <name type="scientific">Brugia pahangi</name>
    <name type="common">Filarial nematode worm</name>
    <dbReference type="NCBI Taxonomy" id="6280"/>
    <lineage>
        <taxon>Eukaryota</taxon>
        <taxon>Metazoa</taxon>
        <taxon>Ecdysozoa</taxon>
        <taxon>Nematoda</taxon>
        <taxon>Chromadorea</taxon>
        <taxon>Rhabditida</taxon>
        <taxon>Spirurina</taxon>
        <taxon>Spiruromorpha</taxon>
        <taxon>Filarioidea</taxon>
        <taxon>Onchocercidae</taxon>
        <taxon>Brugia</taxon>
    </lineage>
</organism>
<feature type="compositionally biased region" description="Basic and acidic residues" evidence="1">
    <location>
        <begin position="19"/>
        <end position="30"/>
    </location>
</feature>
<gene>
    <name evidence="2" type="ORF">BPAG_LOCUS6571</name>
</gene>
<reference evidence="4" key="1">
    <citation type="submission" date="2017-02" db="UniProtKB">
        <authorList>
            <consortium name="WormBaseParasite"/>
        </authorList>
    </citation>
    <scope>IDENTIFICATION</scope>
</reference>
<dbReference type="AlphaFoldDB" id="A0A0N4TEG8"/>
<sequence>MNNDYTERRNGTTDSITTHQHDSSKQHNDLDECSADRSISAESFDQMIPTDYKLSSQQTKTNQQINDKKFLQNKLTTEYDYVKKNRTKSPERLRQQQQQQQQQQPGRSFDDQNQR</sequence>
<keyword evidence="3" id="KW-1185">Reference proteome</keyword>
<dbReference type="Proteomes" id="UP000278627">
    <property type="component" value="Unassembled WGS sequence"/>
</dbReference>
<dbReference type="STRING" id="6280.A0A0N4TEG8"/>
<evidence type="ECO:0000313" key="3">
    <source>
        <dbReference type="Proteomes" id="UP000278627"/>
    </source>
</evidence>
<feature type="compositionally biased region" description="Basic and acidic residues" evidence="1">
    <location>
        <begin position="1"/>
        <end position="11"/>
    </location>
</feature>
<reference evidence="2 3" key="2">
    <citation type="submission" date="2018-11" db="EMBL/GenBank/DDBJ databases">
        <authorList>
            <consortium name="Pathogen Informatics"/>
        </authorList>
    </citation>
    <scope>NUCLEOTIDE SEQUENCE [LARGE SCALE GENOMIC DNA]</scope>
</reference>
<feature type="region of interest" description="Disordered" evidence="1">
    <location>
        <begin position="1"/>
        <end position="44"/>
    </location>
</feature>
<proteinExistence type="predicted"/>
<evidence type="ECO:0000313" key="2">
    <source>
        <dbReference type="EMBL" id="VDN87757.1"/>
    </source>
</evidence>
<evidence type="ECO:0000313" key="4">
    <source>
        <dbReference type="WBParaSite" id="BPAG_0000660601-mRNA-1"/>
    </source>
</evidence>
<evidence type="ECO:0000256" key="1">
    <source>
        <dbReference type="SAM" id="MobiDB-lite"/>
    </source>
</evidence>
<dbReference type="EMBL" id="UZAD01006169">
    <property type="protein sequence ID" value="VDN87757.1"/>
    <property type="molecule type" value="Genomic_DNA"/>
</dbReference>
<feature type="compositionally biased region" description="Polar residues" evidence="1">
    <location>
        <begin position="53"/>
        <end position="65"/>
    </location>
</feature>
<protein>
    <submittedName>
        <fullName evidence="2 4">Uncharacterized protein</fullName>
    </submittedName>
</protein>
<dbReference type="WBParaSite" id="BPAG_0000660601-mRNA-1">
    <property type="protein sequence ID" value="BPAG_0000660601-mRNA-1"/>
    <property type="gene ID" value="BPAG_0000660601"/>
</dbReference>
<feature type="region of interest" description="Disordered" evidence="1">
    <location>
        <begin position="49"/>
        <end position="68"/>
    </location>
</feature>
<feature type="region of interest" description="Disordered" evidence="1">
    <location>
        <begin position="78"/>
        <end position="115"/>
    </location>
</feature>
<name>A0A0N4TEG8_BRUPA</name>